<dbReference type="GO" id="GO:0008270">
    <property type="term" value="F:zinc ion binding"/>
    <property type="evidence" value="ECO:0007669"/>
    <property type="project" value="UniProtKB-KW"/>
</dbReference>
<organism evidence="6 7">
    <name type="scientific">Arachis hypogaea</name>
    <name type="common">Peanut</name>
    <dbReference type="NCBI Taxonomy" id="3818"/>
    <lineage>
        <taxon>Eukaryota</taxon>
        <taxon>Viridiplantae</taxon>
        <taxon>Streptophyta</taxon>
        <taxon>Embryophyta</taxon>
        <taxon>Tracheophyta</taxon>
        <taxon>Spermatophyta</taxon>
        <taxon>Magnoliopsida</taxon>
        <taxon>eudicotyledons</taxon>
        <taxon>Gunneridae</taxon>
        <taxon>Pentapetalae</taxon>
        <taxon>rosids</taxon>
        <taxon>fabids</taxon>
        <taxon>Fabales</taxon>
        <taxon>Fabaceae</taxon>
        <taxon>Papilionoideae</taxon>
        <taxon>50 kb inversion clade</taxon>
        <taxon>dalbergioids sensu lato</taxon>
        <taxon>Dalbergieae</taxon>
        <taxon>Pterocarpus clade</taxon>
        <taxon>Arachis</taxon>
    </lineage>
</organism>
<evidence type="ECO:0000313" key="7">
    <source>
        <dbReference type="Proteomes" id="UP000289738"/>
    </source>
</evidence>
<dbReference type="AlphaFoldDB" id="A0A444YRD2"/>
<dbReference type="EMBL" id="SDMP01000016">
    <property type="protein sequence ID" value="RYR04470.1"/>
    <property type="molecule type" value="Genomic_DNA"/>
</dbReference>
<keyword evidence="2 4" id="KW-0863">Zinc-finger</keyword>
<proteinExistence type="predicted"/>
<name>A0A444YRD2_ARAHY</name>
<dbReference type="PROSITE" id="PS50966">
    <property type="entry name" value="ZF_SWIM"/>
    <property type="match status" value="1"/>
</dbReference>
<dbReference type="SMART" id="SM00575">
    <property type="entry name" value="ZnF_PMZ"/>
    <property type="match status" value="1"/>
</dbReference>
<accession>A0A444YRD2</accession>
<protein>
    <recommendedName>
        <fullName evidence="5">SWIM-type domain-containing protein</fullName>
    </recommendedName>
</protein>
<keyword evidence="3" id="KW-0862">Zinc</keyword>
<evidence type="ECO:0000256" key="3">
    <source>
        <dbReference type="ARBA" id="ARBA00022833"/>
    </source>
</evidence>
<comment type="caution">
    <text evidence="6">The sequence shown here is derived from an EMBL/GenBank/DDBJ whole genome shotgun (WGS) entry which is preliminary data.</text>
</comment>
<evidence type="ECO:0000256" key="4">
    <source>
        <dbReference type="PROSITE-ProRule" id="PRU00325"/>
    </source>
</evidence>
<keyword evidence="1" id="KW-0479">Metal-binding</keyword>
<feature type="domain" description="SWIM-type" evidence="5">
    <location>
        <begin position="133"/>
        <end position="165"/>
    </location>
</feature>
<sequence length="202" mass="24028">MGIISDRYESIRTTVNHYEGDWKPPRAWWTFCIRHIGSNFLRAFKVSHLQNLVVNIGYSWMVEEYNINYKRLQERGEKSADAHDRKRAGLTYIVFSTQRIEANMQRARNIVVHRFDRQNEVFEVCKMPNGKVLIVDLVRRTCDCEHFQVERLSCHHVIACCANQRLNWQLYVNDVYKMTEVHKVYKIEFVPLGDPDTWPAYS</sequence>
<dbReference type="InterPro" id="IPR006564">
    <property type="entry name" value="Znf_PMZ"/>
</dbReference>
<gene>
    <name evidence="6" type="ORF">Ahy_B06g084199</name>
</gene>
<evidence type="ECO:0000256" key="2">
    <source>
        <dbReference type="ARBA" id="ARBA00022771"/>
    </source>
</evidence>
<keyword evidence="7" id="KW-1185">Reference proteome</keyword>
<dbReference type="Proteomes" id="UP000289738">
    <property type="component" value="Chromosome B06"/>
</dbReference>
<reference evidence="6 7" key="1">
    <citation type="submission" date="2019-01" db="EMBL/GenBank/DDBJ databases">
        <title>Sequencing of cultivated peanut Arachis hypogaea provides insights into genome evolution and oil improvement.</title>
        <authorList>
            <person name="Chen X."/>
        </authorList>
    </citation>
    <scope>NUCLEOTIDE SEQUENCE [LARGE SCALE GENOMIC DNA]</scope>
    <source>
        <strain evidence="7">cv. Fuhuasheng</strain>
        <tissue evidence="6">Leaves</tissue>
    </source>
</reference>
<evidence type="ECO:0000256" key="1">
    <source>
        <dbReference type="ARBA" id="ARBA00022723"/>
    </source>
</evidence>
<dbReference type="InterPro" id="IPR007527">
    <property type="entry name" value="Znf_SWIM"/>
</dbReference>
<evidence type="ECO:0000313" key="6">
    <source>
        <dbReference type="EMBL" id="RYR04470.1"/>
    </source>
</evidence>
<evidence type="ECO:0000259" key="5">
    <source>
        <dbReference type="PROSITE" id="PS50966"/>
    </source>
</evidence>